<proteinExistence type="inferred from homology"/>
<dbReference type="InterPro" id="IPR001926">
    <property type="entry name" value="TrpB-like_PALP"/>
</dbReference>
<organism evidence="9 10">
    <name type="scientific">Diaporthe eres</name>
    <name type="common">Phomopsis oblonga</name>
    <dbReference type="NCBI Taxonomy" id="83184"/>
    <lineage>
        <taxon>Eukaryota</taxon>
        <taxon>Fungi</taxon>
        <taxon>Dikarya</taxon>
        <taxon>Ascomycota</taxon>
        <taxon>Pezizomycotina</taxon>
        <taxon>Sordariomycetes</taxon>
        <taxon>Sordariomycetidae</taxon>
        <taxon>Diaporthales</taxon>
        <taxon>Diaporthaceae</taxon>
        <taxon>Diaporthe</taxon>
        <taxon>Diaporthe eres species complex</taxon>
    </lineage>
</organism>
<dbReference type="SUPFAM" id="SSF53686">
    <property type="entry name" value="Tryptophan synthase beta subunit-like PLP-dependent enzymes"/>
    <property type="match status" value="1"/>
</dbReference>
<keyword evidence="10" id="KW-1185">Reference proteome</keyword>
<evidence type="ECO:0000256" key="1">
    <source>
        <dbReference type="ARBA" id="ARBA00001933"/>
    </source>
</evidence>
<sequence length="385" mass="40757">MRSFKSRGIGNLMVRAVEATNSPSTSAEDVHFYSSSGGNAGLACATAAATLGRPATVIVPMITSQLMIGKLRELGADVVQIGENWAAADRHLREVAIPEFERAHPGSRAVYVPPFDHQDVWDGNATLVDELKFQMSESFDEQIDAIICNVGGGGLMCGIMQGVEKLKDSGYGSPKVLAIETEGGDSLNASVKAGELVTLPGITTIATSLGATRVAEQAFSWVERAGGDLISAVVSDKAAVDAMVKFLDHARILVESACSATIATVYNGDLRKYLGEGLSDQEWAQKNVVVVVCGGSNINLEMLEKYRKTFVVMAPSSSRTFASEKKSEENDVPRTATGEVQKQANFASDVGKKMQEVAPGGDAADSASSEKGEQSKQEREKGGSK</sequence>
<dbReference type="Proteomes" id="UP001430848">
    <property type="component" value="Unassembled WGS sequence"/>
</dbReference>
<evidence type="ECO:0000256" key="7">
    <source>
        <dbReference type="SAM" id="MobiDB-lite"/>
    </source>
</evidence>
<dbReference type="Pfam" id="PF00291">
    <property type="entry name" value="PALP"/>
    <property type="match status" value="1"/>
</dbReference>
<keyword evidence="4" id="KW-0663">Pyridoxal phosphate</keyword>
<dbReference type="Gene3D" id="3.40.50.1100">
    <property type="match status" value="2"/>
</dbReference>
<evidence type="ECO:0000256" key="5">
    <source>
        <dbReference type="ARBA" id="ARBA00023239"/>
    </source>
</evidence>
<dbReference type="EMBL" id="JAKNSF020000053">
    <property type="protein sequence ID" value="KAK7724976.1"/>
    <property type="molecule type" value="Genomic_DNA"/>
</dbReference>
<dbReference type="PANTHER" id="PTHR48078">
    <property type="entry name" value="THREONINE DEHYDRATASE, MITOCHONDRIAL-RELATED"/>
    <property type="match status" value="1"/>
</dbReference>
<feature type="region of interest" description="Disordered" evidence="7">
    <location>
        <begin position="320"/>
        <end position="385"/>
    </location>
</feature>
<dbReference type="InterPro" id="IPR050147">
    <property type="entry name" value="Ser/Thr_Dehydratase"/>
</dbReference>
<gene>
    <name evidence="9" type="primary">CHA1</name>
    <name evidence="9" type="ORF">SLS63_008378</name>
</gene>
<keyword evidence="5" id="KW-0456">Lyase</keyword>
<reference evidence="9 10" key="1">
    <citation type="submission" date="2024-02" db="EMBL/GenBank/DDBJ databases">
        <title>De novo assembly and annotation of 12 fungi associated with fruit tree decline syndrome in Ontario, Canada.</title>
        <authorList>
            <person name="Sulman M."/>
            <person name="Ellouze W."/>
            <person name="Ilyukhin E."/>
        </authorList>
    </citation>
    <scope>NUCLEOTIDE SEQUENCE [LARGE SCALE GENOMIC DNA]</scope>
    <source>
        <strain evidence="9 10">M169</strain>
    </source>
</reference>
<evidence type="ECO:0000313" key="10">
    <source>
        <dbReference type="Proteomes" id="UP001430848"/>
    </source>
</evidence>
<accession>A0ABR1P2P1</accession>
<evidence type="ECO:0000313" key="9">
    <source>
        <dbReference type="EMBL" id="KAK7724976.1"/>
    </source>
</evidence>
<evidence type="ECO:0000259" key="8">
    <source>
        <dbReference type="Pfam" id="PF00291"/>
    </source>
</evidence>
<dbReference type="EC" id="4.3.1.17" evidence="3"/>
<feature type="domain" description="Tryptophan synthase beta chain-like PALP" evidence="8">
    <location>
        <begin position="2"/>
        <end position="294"/>
    </location>
</feature>
<feature type="compositionally biased region" description="Basic and acidic residues" evidence="7">
    <location>
        <begin position="368"/>
        <end position="385"/>
    </location>
</feature>
<evidence type="ECO:0000256" key="6">
    <source>
        <dbReference type="ARBA" id="ARBA00049406"/>
    </source>
</evidence>
<comment type="similarity">
    <text evidence="2">Belongs to the serine/threonine dehydratase family.</text>
</comment>
<comment type="cofactor">
    <cofactor evidence="1">
        <name>pyridoxal 5'-phosphate</name>
        <dbReference type="ChEBI" id="CHEBI:597326"/>
    </cofactor>
</comment>
<comment type="caution">
    <text evidence="9">The sequence shown here is derived from an EMBL/GenBank/DDBJ whole genome shotgun (WGS) entry which is preliminary data.</text>
</comment>
<evidence type="ECO:0000256" key="3">
    <source>
        <dbReference type="ARBA" id="ARBA00012093"/>
    </source>
</evidence>
<evidence type="ECO:0000256" key="4">
    <source>
        <dbReference type="ARBA" id="ARBA00022898"/>
    </source>
</evidence>
<name>A0ABR1P2P1_DIAER</name>
<evidence type="ECO:0000256" key="2">
    <source>
        <dbReference type="ARBA" id="ARBA00010869"/>
    </source>
</evidence>
<comment type="catalytic activity">
    <reaction evidence="6">
        <text>L-serine = pyruvate + NH4(+)</text>
        <dbReference type="Rhea" id="RHEA:19169"/>
        <dbReference type="ChEBI" id="CHEBI:15361"/>
        <dbReference type="ChEBI" id="CHEBI:28938"/>
        <dbReference type="ChEBI" id="CHEBI:33384"/>
        <dbReference type="EC" id="4.3.1.17"/>
    </reaction>
</comment>
<dbReference type="PANTHER" id="PTHR48078:SF2">
    <property type="entry name" value="CATABOLIC L-SERINE_THREONINE DEHYDRATASE"/>
    <property type="match status" value="1"/>
</dbReference>
<feature type="compositionally biased region" description="Basic and acidic residues" evidence="7">
    <location>
        <begin position="322"/>
        <end position="332"/>
    </location>
</feature>
<protein>
    <recommendedName>
        <fullName evidence="3">L-serine ammonia-lyase</fullName>
        <ecNumber evidence="3">4.3.1.17</ecNumber>
    </recommendedName>
</protein>
<dbReference type="InterPro" id="IPR036052">
    <property type="entry name" value="TrpB-like_PALP_sf"/>
</dbReference>